<dbReference type="RefSeq" id="WP_069443726.1">
    <property type="nucleotide sequence ID" value="NZ_LPWE01000010.1"/>
</dbReference>
<evidence type="ECO:0000256" key="1">
    <source>
        <dbReference type="ARBA" id="ARBA00010699"/>
    </source>
</evidence>
<dbReference type="InterPro" id="IPR005794">
    <property type="entry name" value="Fmt"/>
</dbReference>
<dbReference type="PANTHER" id="PTHR11138:SF5">
    <property type="entry name" value="METHIONYL-TRNA FORMYLTRANSFERASE, MITOCHONDRIAL"/>
    <property type="match status" value="1"/>
</dbReference>
<dbReference type="InterPro" id="IPR011034">
    <property type="entry name" value="Formyl_transferase-like_C_sf"/>
</dbReference>
<comment type="caution">
    <text evidence="8">The sequence shown here is derived from an EMBL/GenBank/DDBJ whole genome shotgun (WGS) entry which is preliminary data.</text>
</comment>
<dbReference type="InterPro" id="IPR044135">
    <property type="entry name" value="Met-tRNA-FMT_C"/>
</dbReference>
<dbReference type="CDD" id="cd08646">
    <property type="entry name" value="FMT_core_Met-tRNA-FMT_N"/>
    <property type="match status" value="1"/>
</dbReference>
<dbReference type="Pfam" id="PF00551">
    <property type="entry name" value="Formyl_trans_N"/>
    <property type="match status" value="1"/>
</dbReference>
<evidence type="ECO:0000256" key="5">
    <source>
        <dbReference type="HAMAP-Rule" id="MF_00182"/>
    </source>
</evidence>
<reference evidence="8 9" key="1">
    <citation type="journal article" date="2016" name="Environ. Microbiol.">
        <title>New Methyloceanibacter diversity from North Sea sediments includes methanotroph containing solely the soluble methane monooxygenase.</title>
        <authorList>
            <person name="Vekeman B."/>
            <person name="Kerckhof F.M."/>
            <person name="Cremers G."/>
            <person name="de Vos P."/>
            <person name="Vandamme P."/>
            <person name="Boon N."/>
            <person name="Op den Camp H.J."/>
            <person name="Heylen K."/>
        </authorList>
    </citation>
    <scope>NUCLEOTIDE SEQUENCE [LARGE SCALE GENOMIC DNA]</scope>
    <source>
        <strain evidence="8 9">R-67176</strain>
    </source>
</reference>
<comment type="function">
    <text evidence="5">Attaches a formyl group to the free amino group of methionyl-tRNA(fMet). The formyl group appears to play a dual role in the initiator identity of N-formylmethionyl-tRNA by promoting its recognition by IF2 and preventing the misappropriation of this tRNA by the elongation apparatus.</text>
</comment>
<dbReference type="EMBL" id="LPWE01000010">
    <property type="protein sequence ID" value="ODR95511.1"/>
    <property type="molecule type" value="Genomic_DNA"/>
</dbReference>
<proteinExistence type="inferred from homology"/>
<evidence type="ECO:0000256" key="2">
    <source>
        <dbReference type="ARBA" id="ARBA00012261"/>
    </source>
</evidence>
<evidence type="ECO:0000259" key="6">
    <source>
        <dbReference type="Pfam" id="PF00551"/>
    </source>
</evidence>
<dbReference type="Pfam" id="PF02911">
    <property type="entry name" value="Formyl_trans_C"/>
    <property type="match status" value="1"/>
</dbReference>
<dbReference type="SUPFAM" id="SSF50486">
    <property type="entry name" value="FMT C-terminal domain-like"/>
    <property type="match status" value="1"/>
</dbReference>
<dbReference type="Gene3D" id="3.40.50.12230">
    <property type="match status" value="1"/>
</dbReference>
<dbReference type="AlphaFoldDB" id="A0A1E3VQC8"/>
<dbReference type="EC" id="2.1.2.9" evidence="2 5"/>
<dbReference type="SUPFAM" id="SSF53328">
    <property type="entry name" value="Formyltransferase"/>
    <property type="match status" value="1"/>
</dbReference>
<dbReference type="STRING" id="1774970.AUC70_00835"/>
<evidence type="ECO:0000313" key="9">
    <source>
        <dbReference type="Proteomes" id="UP000094172"/>
    </source>
</evidence>
<name>A0A1E3VQC8_9HYPH</name>
<dbReference type="InterPro" id="IPR036477">
    <property type="entry name" value="Formyl_transf_N_sf"/>
</dbReference>
<feature type="domain" description="Formyl transferase C-terminal" evidence="7">
    <location>
        <begin position="203"/>
        <end position="298"/>
    </location>
</feature>
<feature type="domain" description="Formyl transferase N-terminal" evidence="6">
    <location>
        <begin position="1"/>
        <end position="180"/>
    </location>
</feature>
<feature type="binding site" evidence="5">
    <location>
        <begin position="109"/>
        <end position="112"/>
    </location>
    <ligand>
        <name>(6S)-5,6,7,8-tetrahydrofolate</name>
        <dbReference type="ChEBI" id="CHEBI:57453"/>
    </ligand>
</feature>
<gene>
    <name evidence="5" type="primary">fmt</name>
    <name evidence="8" type="ORF">AUC70_00835</name>
</gene>
<keyword evidence="3 5" id="KW-0808">Transferase</keyword>
<comment type="catalytic activity">
    <reaction evidence="5">
        <text>L-methionyl-tRNA(fMet) + (6R)-10-formyltetrahydrofolate = N-formyl-L-methionyl-tRNA(fMet) + (6S)-5,6,7,8-tetrahydrofolate + H(+)</text>
        <dbReference type="Rhea" id="RHEA:24380"/>
        <dbReference type="Rhea" id="RHEA-COMP:9952"/>
        <dbReference type="Rhea" id="RHEA-COMP:9953"/>
        <dbReference type="ChEBI" id="CHEBI:15378"/>
        <dbReference type="ChEBI" id="CHEBI:57453"/>
        <dbReference type="ChEBI" id="CHEBI:78530"/>
        <dbReference type="ChEBI" id="CHEBI:78844"/>
        <dbReference type="ChEBI" id="CHEBI:195366"/>
        <dbReference type="EC" id="2.1.2.9"/>
    </reaction>
</comment>
<accession>A0A1E3VQC8</accession>
<keyword evidence="4 5" id="KW-0648">Protein biosynthesis</keyword>
<evidence type="ECO:0000259" key="7">
    <source>
        <dbReference type="Pfam" id="PF02911"/>
    </source>
</evidence>
<dbReference type="GO" id="GO:0004479">
    <property type="term" value="F:methionyl-tRNA formyltransferase activity"/>
    <property type="evidence" value="ECO:0007669"/>
    <property type="project" value="UniProtKB-UniRule"/>
</dbReference>
<dbReference type="Proteomes" id="UP000094172">
    <property type="component" value="Unassembled WGS sequence"/>
</dbReference>
<dbReference type="CDD" id="cd08704">
    <property type="entry name" value="Met_tRNA_FMT_C"/>
    <property type="match status" value="1"/>
</dbReference>
<sequence>MRIIFMGTPDFAVPALLSIAKAGHDIVAVYTQPPRPAGRGMTVRNSPVHQEAEALGLPVRVPESLKSPAEQKRFAALEADAAVVVAYGLILPAMVLNGTRRGVFNIHASLLPRWRGAAPINRAIMAGDAESGVSIMRVTQGLDEGPVCLMDRLAIGPDMTAGELHDALSDLGAELMVEVLASLGEGKLHCVEQDGNLATYAAKLSNEETRIDWARPAQEVHNHIRGLSPYPGAWFQIVQNGKAERVKVQGSTLETGRGAPGTLLDDRLTVACADGAVRLTRVQRAGKKPMLADAFLRGVDLPPGSTLL</sequence>
<dbReference type="HAMAP" id="MF_00182">
    <property type="entry name" value="Formyl_trans"/>
    <property type="match status" value="1"/>
</dbReference>
<dbReference type="InterPro" id="IPR002376">
    <property type="entry name" value="Formyl_transf_N"/>
</dbReference>
<protein>
    <recommendedName>
        <fullName evidence="2 5">Methionyl-tRNA formyltransferase</fullName>
        <ecNumber evidence="2 5">2.1.2.9</ecNumber>
    </recommendedName>
</protein>
<dbReference type="InterPro" id="IPR041711">
    <property type="entry name" value="Met-tRNA-FMT_N"/>
</dbReference>
<dbReference type="GO" id="GO:0005829">
    <property type="term" value="C:cytosol"/>
    <property type="evidence" value="ECO:0007669"/>
    <property type="project" value="TreeGrafter"/>
</dbReference>
<dbReference type="NCBIfam" id="TIGR00460">
    <property type="entry name" value="fmt"/>
    <property type="match status" value="1"/>
</dbReference>
<dbReference type="InterPro" id="IPR005793">
    <property type="entry name" value="Formyl_trans_C"/>
</dbReference>
<dbReference type="PANTHER" id="PTHR11138">
    <property type="entry name" value="METHIONYL-TRNA FORMYLTRANSFERASE"/>
    <property type="match status" value="1"/>
</dbReference>
<keyword evidence="9" id="KW-1185">Reference proteome</keyword>
<evidence type="ECO:0000313" key="8">
    <source>
        <dbReference type="EMBL" id="ODR95511.1"/>
    </source>
</evidence>
<evidence type="ECO:0000256" key="3">
    <source>
        <dbReference type="ARBA" id="ARBA00022679"/>
    </source>
</evidence>
<comment type="similarity">
    <text evidence="1 5">Belongs to the Fmt family.</text>
</comment>
<organism evidence="8 9">
    <name type="scientific">Methyloceanibacter stevinii</name>
    <dbReference type="NCBI Taxonomy" id="1774970"/>
    <lineage>
        <taxon>Bacteria</taxon>
        <taxon>Pseudomonadati</taxon>
        <taxon>Pseudomonadota</taxon>
        <taxon>Alphaproteobacteria</taxon>
        <taxon>Hyphomicrobiales</taxon>
        <taxon>Hyphomicrobiaceae</taxon>
        <taxon>Methyloceanibacter</taxon>
    </lineage>
</organism>
<evidence type="ECO:0000256" key="4">
    <source>
        <dbReference type="ARBA" id="ARBA00022917"/>
    </source>
</evidence>